<dbReference type="Gene3D" id="3.80.10.10">
    <property type="entry name" value="Ribonuclease Inhibitor"/>
    <property type="match status" value="1"/>
</dbReference>
<sequence>MNSPFRTILHTNTVPSDSECDEIRALLRPQRPRIAQLAEDVARIQAILDEAVRARDELQAAIEAHEALISPMRRVPDDILSVIFLHTLPTTRNTALILDEGPLLLMQVCRYWRALTLAIPHLWASMHIVLPPKNTDPGLQLVGLKSEVEAVEQWIQRAAAVPLSIRINDARRRVADARAFRDPPPGPLSMLLDSLIPVAHQWGMIHLKVDDVRDLAALDQITPLDAKNLKSFSISLSKTALGATEYSLPMLGTSTLRQFAYFGRENCIPLTPLWRNLVRLTLILSSTRSTPEADRQILPFPFLAHCIALQTLYLSFTRITFRYGKTVCLPRLEEIHLAEVVSGQPDTANMAQLLARLDMPNLKRLGLHRARGPVLDLLRSLGPACAAALKWLSIPVNEPDSDRLSIRDMLGAMTGLIHLRLVAFPASPLLPEIAQDVLACITPNDEYPTGHRRLGRG</sequence>
<dbReference type="EMBL" id="JACAZE010000017">
    <property type="protein sequence ID" value="KAF7296214.1"/>
    <property type="molecule type" value="Genomic_DNA"/>
</dbReference>
<protein>
    <recommendedName>
        <fullName evidence="4">F-box domain-containing protein</fullName>
    </recommendedName>
</protein>
<keyword evidence="3" id="KW-1185">Reference proteome</keyword>
<evidence type="ECO:0000313" key="3">
    <source>
        <dbReference type="Proteomes" id="UP000613580"/>
    </source>
</evidence>
<evidence type="ECO:0000256" key="1">
    <source>
        <dbReference type="SAM" id="Coils"/>
    </source>
</evidence>
<evidence type="ECO:0008006" key="4">
    <source>
        <dbReference type="Google" id="ProtNLM"/>
    </source>
</evidence>
<dbReference type="InterPro" id="IPR032675">
    <property type="entry name" value="LRR_dom_sf"/>
</dbReference>
<dbReference type="OrthoDB" id="3063971at2759"/>
<comment type="caution">
    <text evidence="2">The sequence shown here is derived from an EMBL/GenBank/DDBJ whole genome shotgun (WGS) entry which is preliminary data.</text>
</comment>
<name>A0A8H6W1T2_MYCCL</name>
<dbReference type="Proteomes" id="UP000613580">
    <property type="component" value="Unassembled WGS sequence"/>
</dbReference>
<feature type="coiled-coil region" evidence="1">
    <location>
        <begin position="34"/>
        <end position="68"/>
    </location>
</feature>
<gene>
    <name evidence="2" type="ORF">HMN09_01090100</name>
</gene>
<evidence type="ECO:0000313" key="2">
    <source>
        <dbReference type="EMBL" id="KAF7296214.1"/>
    </source>
</evidence>
<dbReference type="AlphaFoldDB" id="A0A8H6W1T2"/>
<reference evidence="2" key="1">
    <citation type="submission" date="2020-05" db="EMBL/GenBank/DDBJ databases">
        <title>Mycena genomes resolve the evolution of fungal bioluminescence.</title>
        <authorList>
            <person name="Tsai I.J."/>
        </authorList>
    </citation>
    <scope>NUCLEOTIDE SEQUENCE</scope>
    <source>
        <strain evidence="2">110903Hualien_Pintung</strain>
    </source>
</reference>
<dbReference type="SUPFAM" id="SSF52047">
    <property type="entry name" value="RNI-like"/>
    <property type="match status" value="1"/>
</dbReference>
<organism evidence="2 3">
    <name type="scientific">Mycena chlorophos</name>
    <name type="common">Agaric fungus</name>
    <name type="synonym">Agaricus chlorophos</name>
    <dbReference type="NCBI Taxonomy" id="658473"/>
    <lineage>
        <taxon>Eukaryota</taxon>
        <taxon>Fungi</taxon>
        <taxon>Dikarya</taxon>
        <taxon>Basidiomycota</taxon>
        <taxon>Agaricomycotina</taxon>
        <taxon>Agaricomycetes</taxon>
        <taxon>Agaricomycetidae</taxon>
        <taxon>Agaricales</taxon>
        <taxon>Marasmiineae</taxon>
        <taxon>Mycenaceae</taxon>
        <taxon>Mycena</taxon>
    </lineage>
</organism>
<accession>A0A8H6W1T2</accession>
<proteinExistence type="predicted"/>
<keyword evidence="1" id="KW-0175">Coiled coil</keyword>